<gene>
    <name evidence="2" type="ORF">EXIGLDRAFT_318000</name>
</gene>
<dbReference type="AlphaFoldDB" id="A0A165Q1R6"/>
<dbReference type="Proteomes" id="UP000077266">
    <property type="component" value="Unassembled WGS sequence"/>
</dbReference>
<keyword evidence="3" id="KW-1185">Reference proteome</keyword>
<protein>
    <submittedName>
        <fullName evidence="2">Uncharacterized protein</fullName>
    </submittedName>
</protein>
<feature type="compositionally biased region" description="Low complexity" evidence="1">
    <location>
        <begin position="41"/>
        <end position="50"/>
    </location>
</feature>
<name>A0A165Q1R6_EXIGL</name>
<evidence type="ECO:0000313" key="2">
    <source>
        <dbReference type="EMBL" id="KZW02965.1"/>
    </source>
</evidence>
<feature type="region of interest" description="Disordered" evidence="1">
    <location>
        <begin position="34"/>
        <end position="64"/>
    </location>
</feature>
<organism evidence="2 3">
    <name type="scientific">Exidia glandulosa HHB12029</name>
    <dbReference type="NCBI Taxonomy" id="1314781"/>
    <lineage>
        <taxon>Eukaryota</taxon>
        <taxon>Fungi</taxon>
        <taxon>Dikarya</taxon>
        <taxon>Basidiomycota</taxon>
        <taxon>Agaricomycotina</taxon>
        <taxon>Agaricomycetes</taxon>
        <taxon>Auriculariales</taxon>
        <taxon>Exidiaceae</taxon>
        <taxon>Exidia</taxon>
    </lineage>
</organism>
<sequence>MSSQVAVHRGARLDDLDESSSFKLQVLLESTCAQANDHSPAHPTSPSSSSRYTHAFSETDTFDRQGGDHLRRQIVISLTNWRCYQQRARKLWHIKHFPFSWHVHPANSVSATWSRNVKSPPVTVANARSRRSGGQLGTSSWRPTRPPITDIVPGRRRRRFRAPRTDLTRRSCP</sequence>
<dbReference type="EMBL" id="KV425885">
    <property type="protein sequence ID" value="KZW02965.1"/>
    <property type="molecule type" value="Genomic_DNA"/>
</dbReference>
<feature type="region of interest" description="Disordered" evidence="1">
    <location>
        <begin position="125"/>
        <end position="150"/>
    </location>
</feature>
<proteinExistence type="predicted"/>
<accession>A0A165Q1R6</accession>
<evidence type="ECO:0000313" key="3">
    <source>
        <dbReference type="Proteomes" id="UP000077266"/>
    </source>
</evidence>
<reference evidence="2 3" key="1">
    <citation type="journal article" date="2016" name="Mol. Biol. Evol.">
        <title>Comparative Genomics of Early-Diverging Mushroom-Forming Fungi Provides Insights into the Origins of Lignocellulose Decay Capabilities.</title>
        <authorList>
            <person name="Nagy L.G."/>
            <person name="Riley R."/>
            <person name="Tritt A."/>
            <person name="Adam C."/>
            <person name="Daum C."/>
            <person name="Floudas D."/>
            <person name="Sun H."/>
            <person name="Yadav J.S."/>
            <person name="Pangilinan J."/>
            <person name="Larsson K.H."/>
            <person name="Matsuura K."/>
            <person name="Barry K."/>
            <person name="Labutti K."/>
            <person name="Kuo R."/>
            <person name="Ohm R.A."/>
            <person name="Bhattacharya S.S."/>
            <person name="Shirouzu T."/>
            <person name="Yoshinaga Y."/>
            <person name="Martin F.M."/>
            <person name="Grigoriev I.V."/>
            <person name="Hibbett D.S."/>
        </authorList>
    </citation>
    <scope>NUCLEOTIDE SEQUENCE [LARGE SCALE GENOMIC DNA]</scope>
    <source>
        <strain evidence="2 3">HHB12029</strain>
    </source>
</reference>
<evidence type="ECO:0000256" key="1">
    <source>
        <dbReference type="SAM" id="MobiDB-lite"/>
    </source>
</evidence>
<dbReference type="InParanoid" id="A0A165Q1R6"/>